<accession>A0A4U9VZ98</accession>
<feature type="domain" description="TonB-dependent receptor plug" evidence="8">
    <location>
        <begin position="102"/>
        <end position="206"/>
    </location>
</feature>
<evidence type="ECO:0000313" key="9">
    <source>
        <dbReference type="EMBL" id="VTR49331.1"/>
    </source>
</evidence>
<evidence type="ECO:0000313" key="10">
    <source>
        <dbReference type="Proteomes" id="UP000308196"/>
    </source>
</evidence>
<evidence type="ECO:0000256" key="6">
    <source>
        <dbReference type="ARBA" id="ARBA00023237"/>
    </source>
</evidence>
<evidence type="ECO:0000259" key="8">
    <source>
        <dbReference type="Pfam" id="PF07715"/>
    </source>
</evidence>
<sequence>MSSFGQRTAGLFIHLVSKDDQKPIVGASVSSVNENVVTQTDGEGKSHIDNITYPISLRFSHIGFNSKVVQFDHAGSYTVQLEVSAQELEEAVVQTGYQAIPKERATGSFSFLKNRELNRRPSEGLVDRLEGTVSGLNIDSRLSGRSAVLLRGYSTIKSDNTPLIILDGAPFEGDISALDPNVVESITFLKDAAASSIWGARAGNGVLVITSKSAKLNEGTKINLNVYNTWQSVPERYYNRFLLNSSDFIGFEQYLYDNGYYNAQKANPGYRKFTPVIELLLKRDRGLLSPQEVSNQIAILEKQNVRKDIDRYYFGTGFKQQYNIQVSNGTAESSNLFSLTWNKAITSQKRNRDNKTLLQFNSKFKPAEWLDFNPIVSWNIGSNDNRLLNYADYIYPYAQLVDNNGNYLPIIHDYNGIFLESQQESGRLDWSYNPVDEMDKRLFNNEHNEFIAGLNANVRVGYGLTAQLFYNYQNIHDVQTFTYDGDSYYTRNMINSFAYENNGQLVFPIREGAILDKDRSKTRSHLGRAQLGYSTTLGRSNINLLLGAEVKQTTLVGNKSTVYGFDPETLTYQDVDFSTRFTRFPVGSKSSIPSGINFTDRIDRFVSYYFNGSYLYKQRYLLSFSARKDASNLFGVNTNQRAVPLWSSGLAWTASEESFWPKDFAINYLKFRTTFGYSGNVNKSLTRYSTARYGTSLLTGLPTAQIQTPPNENLRWEKVNTVNIGLDLALKSQNLTLSFDYYQKKGRDLIGESALDPTTGFFVGQRFSFTGNTAALNTEGIDIRIDGRKHFGIIDWMPSLLFNWNQNQVVKYSGTTPSALLASSFAVPVEGKPLNPLFSVPWAGLDPADGSPRFWYKGEISKDYASIRSKMTFDDLQYHGPALPLYTGSMVNKLRFKAFDLSFSILYAFGGYLRRPTVSYSALAVNWVGHEDYTKRWTKPGDELSTDVPAIPKVADLDKWSFINNYSSALIEKADYLFLKDIRLGIDLRALGNRWLNSSFKNAEFFVLVNNIGQLWVANSAKIDPMTNESYLGRPRLWSIGINVGL</sequence>
<evidence type="ECO:0000256" key="3">
    <source>
        <dbReference type="ARBA" id="ARBA00022452"/>
    </source>
</evidence>
<name>A0A4U9VZ98_9SPHI</name>
<evidence type="ECO:0000256" key="1">
    <source>
        <dbReference type="ARBA" id="ARBA00004571"/>
    </source>
</evidence>
<evidence type="ECO:0000256" key="2">
    <source>
        <dbReference type="ARBA" id="ARBA00022448"/>
    </source>
</evidence>
<evidence type="ECO:0000256" key="4">
    <source>
        <dbReference type="ARBA" id="ARBA00022692"/>
    </source>
</evidence>
<dbReference type="Proteomes" id="UP000308196">
    <property type="component" value="Chromosome"/>
</dbReference>
<dbReference type="InterPro" id="IPR023996">
    <property type="entry name" value="TonB-dep_OMP_SusC/RagA"/>
</dbReference>
<comment type="similarity">
    <text evidence="7">Belongs to the TonB-dependent receptor family.</text>
</comment>
<dbReference type="InterPro" id="IPR008969">
    <property type="entry name" value="CarboxyPept-like_regulatory"/>
</dbReference>
<dbReference type="KEGG" id="stha:NCTC11429_03862"/>
<dbReference type="AlphaFoldDB" id="A0A4U9VZ98"/>
<protein>
    <submittedName>
        <fullName evidence="9">TonB-linked outer membrane protein, SusC/RagA family</fullName>
    </submittedName>
</protein>
<keyword evidence="4 7" id="KW-0812">Transmembrane</keyword>
<dbReference type="STRING" id="1123265.GCA_000686625_04290"/>
<keyword evidence="2 7" id="KW-0813">Transport</keyword>
<keyword evidence="6 7" id="KW-0998">Cell outer membrane</keyword>
<evidence type="ECO:0000256" key="5">
    <source>
        <dbReference type="ARBA" id="ARBA00023136"/>
    </source>
</evidence>
<dbReference type="Pfam" id="PF07715">
    <property type="entry name" value="Plug"/>
    <property type="match status" value="1"/>
</dbReference>
<gene>
    <name evidence="9" type="ORF">NCTC11429_03862</name>
</gene>
<dbReference type="InterPro" id="IPR037066">
    <property type="entry name" value="Plug_dom_sf"/>
</dbReference>
<keyword evidence="3 7" id="KW-1134">Transmembrane beta strand</keyword>
<dbReference type="SUPFAM" id="SSF49464">
    <property type="entry name" value="Carboxypeptidase regulatory domain-like"/>
    <property type="match status" value="1"/>
</dbReference>
<proteinExistence type="inferred from homology"/>
<dbReference type="SUPFAM" id="SSF56935">
    <property type="entry name" value="Porins"/>
    <property type="match status" value="1"/>
</dbReference>
<organism evidence="9 10">
    <name type="scientific">Sphingobacterium thalpophilum</name>
    <dbReference type="NCBI Taxonomy" id="259"/>
    <lineage>
        <taxon>Bacteria</taxon>
        <taxon>Pseudomonadati</taxon>
        <taxon>Bacteroidota</taxon>
        <taxon>Sphingobacteriia</taxon>
        <taxon>Sphingobacteriales</taxon>
        <taxon>Sphingobacteriaceae</taxon>
        <taxon>Sphingobacterium</taxon>
    </lineage>
</organism>
<reference evidence="9 10" key="1">
    <citation type="submission" date="2019-05" db="EMBL/GenBank/DDBJ databases">
        <authorList>
            <consortium name="Pathogen Informatics"/>
        </authorList>
    </citation>
    <scope>NUCLEOTIDE SEQUENCE [LARGE SCALE GENOMIC DNA]</scope>
    <source>
        <strain evidence="9 10">NCTC11429</strain>
    </source>
</reference>
<dbReference type="PROSITE" id="PS52016">
    <property type="entry name" value="TONB_DEPENDENT_REC_3"/>
    <property type="match status" value="1"/>
</dbReference>
<comment type="subcellular location">
    <subcellularLocation>
        <location evidence="1 7">Cell outer membrane</location>
        <topology evidence="1 7">Multi-pass membrane protein</topology>
    </subcellularLocation>
</comment>
<dbReference type="InterPro" id="IPR039426">
    <property type="entry name" value="TonB-dep_rcpt-like"/>
</dbReference>
<keyword evidence="5 7" id="KW-0472">Membrane</keyword>
<dbReference type="Gene3D" id="2.170.130.10">
    <property type="entry name" value="TonB-dependent receptor, plug domain"/>
    <property type="match status" value="1"/>
</dbReference>
<dbReference type="InterPro" id="IPR036942">
    <property type="entry name" value="Beta-barrel_TonB_sf"/>
</dbReference>
<dbReference type="GO" id="GO:0009279">
    <property type="term" value="C:cell outer membrane"/>
    <property type="evidence" value="ECO:0007669"/>
    <property type="project" value="UniProtKB-SubCell"/>
</dbReference>
<dbReference type="RefSeq" id="WP_160169517.1">
    <property type="nucleotide sequence ID" value="NZ_LR590484.1"/>
</dbReference>
<dbReference type="Gene3D" id="2.40.170.20">
    <property type="entry name" value="TonB-dependent receptor, beta-barrel domain"/>
    <property type="match status" value="1"/>
</dbReference>
<dbReference type="InterPro" id="IPR012910">
    <property type="entry name" value="Plug_dom"/>
</dbReference>
<dbReference type="NCBIfam" id="TIGR04056">
    <property type="entry name" value="OMP_RagA_SusC"/>
    <property type="match status" value="1"/>
</dbReference>
<evidence type="ECO:0000256" key="7">
    <source>
        <dbReference type="PROSITE-ProRule" id="PRU01360"/>
    </source>
</evidence>
<dbReference type="GeneID" id="78464492"/>
<dbReference type="EMBL" id="LR590484">
    <property type="protein sequence ID" value="VTR49331.1"/>
    <property type="molecule type" value="Genomic_DNA"/>
</dbReference>